<organism evidence="4 5">
    <name type="scientific">Paraburkholderia metrosideri</name>
    <dbReference type="NCBI Taxonomy" id="580937"/>
    <lineage>
        <taxon>Bacteria</taxon>
        <taxon>Pseudomonadati</taxon>
        <taxon>Pseudomonadota</taxon>
        <taxon>Betaproteobacteria</taxon>
        <taxon>Burkholderiales</taxon>
        <taxon>Burkholderiaceae</taxon>
        <taxon>Paraburkholderia</taxon>
    </lineage>
</organism>
<evidence type="ECO:0000256" key="2">
    <source>
        <dbReference type="ARBA" id="ARBA00023239"/>
    </source>
</evidence>
<evidence type="ECO:0000313" key="4">
    <source>
        <dbReference type="EMBL" id="MFM0642500.1"/>
    </source>
</evidence>
<dbReference type="EMBL" id="JAQQCF010000079">
    <property type="protein sequence ID" value="MFM0642500.1"/>
    <property type="molecule type" value="Genomic_DNA"/>
</dbReference>
<dbReference type="InterPro" id="IPR029045">
    <property type="entry name" value="ClpP/crotonase-like_dom_sf"/>
</dbReference>
<keyword evidence="5" id="KW-1185">Reference proteome</keyword>
<dbReference type="InterPro" id="IPR001753">
    <property type="entry name" value="Enoyl-CoA_hydra/iso"/>
</dbReference>
<comment type="caution">
    <text evidence="4">The sequence shown here is derived from an EMBL/GenBank/DDBJ whole genome shotgun (WGS) entry which is preliminary data.</text>
</comment>
<dbReference type="Proteomes" id="UP001629432">
    <property type="component" value="Unassembled WGS sequence"/>
</dbReference>
<evidence type="ECO:0000256" key="1">
    <source>
        <dbReference type="ARBA" id="ARBA00005254"/>
    </source>
</evidence>
<evidence type="ECO:0000313" key="5">
    <source>
        <dbReference type="Proteomes" id="UP001629432"/>
    </source>
</evidence>
<name>A0ABW9E514_9BURK</name>
<comment type="similarity">
    <text evidence="1 3">Belongs to the enoyl-CoA hydratase/isomerase family.</text>
</comment>
<evidence type="ECO:0000256" key="3">
    <source>
        <dbReference type="RuleBase" id="RU003707"/>
    </source>
</evidence>
<proteinExistence type="inferred from homology"/>
<dbReference type="PANTHER" id="PTHR11941">
    <property type="entry name" value="ENOYL-COA HYDRATASE-RELATED"/>
    <property type="match status" value="1"/>
</dbReference>
<dbReference type="Gene3D" id="3.90.226.10">
    <property type="entry name" value="2-enoyl-CoA Hydratase, Chain A, domain 1"/>
    <property type="match status" value="1"/>
</dbReference>
<dbReference type="Pfam" id="PF00378">
    <property type="entry name" value="ECH_1"/>
    <property type="match status" value="1"/>
</dbReference>
<dbReference type="RefSeq" id="WP_408341133.1">
    <property type="nucleotide sequence ID" value="NZ_JAQQCF010000079.1"/>
</dbReference>
<gene>
    <name evidence="4" type="ORF">PQQ63_38150</name>
</gene>
<dbReference type="CDD" id="cd06558">
    <property type="entry name" value="crotonase-like"/>
    <property type="match status" value="1"/>
</dbReference>
<keyword evidence="2" id="KW-0456">Lyase</keyword>
<protein>
    <submittedName>
        <fullName evidence="4">Enoyl-CoA hydratase-related protein</fullName>
    </submittedName>
</protein>
<dbReference type="InterPro" id="IPR018376">
    <property type="entry name" value="Enoyl-CoA_hyd/isom_CS"/>
</dbReference>
<accession>A0ABW9E514</accession>
<dbReference type="Gene3D" id="1.10.12.10">
    <property type="entry name" value="Lyase 2-enoyl-coa Hydratase, Chain A, domain 2"/>
    <property type="match status" value="1"/>
</dbReference>
<sequence>MMAIDVDINDGIAVVTFNRPEAMNAIDPETREKLYRIWGQLREDEGVQVVIVTGAGGRAFSTGADLKKTAPPTESFAELLFMHDNPGTFLHGFGMDKPIIAAVNGYALGGGMELALACDICIASERSRFGITEACVGSVPGSGGVQRLPRSISKTNAMLMILTGDVIDAHEALRMGFVSKVVPHEELMSVVRAIADQIKRNAPISVRALKRSIQMGLDMPLQHALEMDKYVYGLLRDTEDRIEGRKAFQEKRTPKYRGK</sequence>
<dbReference type="SUPFAM" id="SSF52096">
    <property type="entry name" value="ClpP/crotonase"/>
    <property type="match status" value="1"/>
</dbReference>
<reference evidence="4 5" key="1">
    <citation type="journal article" date="2024" name="Chem. Sci.">
        <title>Discovery of megapolipeptins by genome mining of a Burkholderiales bacteria collection.</title>
        <authorList>
            <person name="Paulo B.S."/>
            <person name="Recchia M.J.J."/>
            <person name="Lee S."/>
            <person name="Fergusson C.H."/>
            <person name="Romanowski S.B."/>
            <person name="Hernandez A."/>
            <person name="Krull N."/>
            <person name="Liu D.Y."/>
            <person name="Cavanagh H."/>
            <person name="Bos A."/>
            <person name="Gray C.A."/>
            <person name="Murphy B.T."/>
            <person name="Linington R.G."/>
            <person name="Eustaquio A.S."/>
        </authorList>
    </citation>
    <scope>NUCLEOTIDE SEQUENCE [LARGE SCALE GENOMIC DNA]</scope>
    <source>
        <strain evidence="4 5">RL17-338-BIC-A</strain>
    </source>
</reference>
<dbReference type="InterPro" id="IPR014748">
    <property type="entry name" value="Enoyl-CoA_hydra_C"/>
</dbReference>
<dbReference type="PANTHER" id="PTHR11941:SF54">
    <property type="entry name" value="ENOYL-COA HYDRATASE, MITOCHONDRIAL"/>
    <property type="match status" value="1"/>
</dbReference>
<dbReference type="PROSITE" id="PS00166">
    <property type="entry name" value="ENOYL_COA_HYDRATASE"/>
    <property type="match status" value="1"/>
</dbReference>